<dbReference type="VEuPathDB" id="TrichDB:TVAG_185360"/>
<gene>
    <name evidence="2" type="ORF">TVAG_185360</name>
</gene>
<evidence type="ECO:0000313" key="2">
    <source>
        <dbReference type="EMBL" id="EAY23230.1"/>
    </source>
</evidence>
<dbReference type="InParanoid" id="A2D8I1"/>
<evidence type="ECO:0000256" key="1">
    <source>
        <dbReference type="SAM" id="Phobius"/>
    </source>
</evidence>
<accession>A2D8I1</accession>
<dbReference type="RefSeq" id="XP_001584216.1">
    <property type="nucleotide sequence ID" value="XM_001584166.1"/>
</dbReference>
<keyword evidence="3" id="KW-1185">Reference proteome</keyword>
<evidence type="ECO:0000313" key="3">
    <source>
        <dbReference type="Proteomes" id="UP000001542"/>
    </source>
</evidence>
<keyword evidence="1" id="KW-1133">Transmembrane helix</keyword>
<protein>
    <submittedName>
        <fullName evidence="2">Uncharacterized protein</fullName>
    </submittedName>
</protein>
<keyword evidence="1" id="KW-0472">Membrane</keyword>
<dbReference type="Proteomes" id="UP000001542">
    <property type="component" value="Unassembled WGS sequence"/>
</dbReference>
<dbReference type="OrthoDB" id="10265852at2759"/>
<name>A2D8I1_TRIV3</name>
<sequence>MLSLFLRTTLSIPGLPLSDAYHWGYANPSAEYWVQGNKKASIVIILPKNLTINLGLKMREYDASNFTDIKNTVTTRGNEKDPIYSTITLEPGTDKPFVFKMTVPSTKEEPFMIMYTHNAPVYRLSAALGGFTLFIALFLFVFGWAIFCGACRATRKR</sequence>
<feature type="transmembrane region" description="Helical" evidence="1">
    <location>
        <begin position="124"/>
        <end position="147"/>
    </location>
</feature>
<dbReference type="VEuPathDB" id="TrichDB:TVAGG3_0393020"/>
<reference evidence="2" key="2">
    <citation type="journal article" date="2007" name="Science">
        <title>Draft genome sequence of the sexually transmitted pathogen Trichomonas vaginalis.</title>
        <authorList>
            <person name="Carlton J.M."/>
            <person name="Hirt R.P."/>
            <person name="Silva J.C."/>
            <person name="Delcher A.L."/>
            <person name="Schatz M."/>
            <person name="Zhao Q."/>
            <person name="Wortman J.R."/>
            <person name="Bidwell S.L."/>
            <person name="Alsmark U.C.M."/>
            <person name="Besteiro S."/>
            <person name="Sicheritz-Ponten T."/>
            <person name="Noel C.J."/>
            <person name="Dacks J.B."/>
            <person name="Foster P.G."/>
            <person name="Simillion C."/>
            <person name="Van de Peer Y."/>
            <person name="Miranda-Saavedra D."/>
            <person name="Barton G.J."/>
            <person name="Westrop G.D."/>
            <person name="Mueller S."/>
            <person name="Dessi D."/>
            <person name="Fiori P.L."/>
            <person name="Ren Q."/>
            <person name="Paulsen I."/>
            <person name="Zhang H."/>
            <person name="Bastida-Corcuera F.D."/>
            <person name="Simoes-Barbosa A."/>
            <person name="Brown M.T."/>
            <person name="Hayes R.D."/>
            <person name="Mukherjee M."/>
            <person name="Okumura C.Y."/>
            <person name="Schneider R."/>
            <person name="Smith A.J."/>
            <person name="Vanacova S."/>
            <person name="Villalvazo M."/>
            <person name="Haas B.J."/>
            <person name="Pertea M."/>
            <person name="Feldblyum T.V."/>
            <person name="Utterback T.R."/>
            <person name="Shu C.L."/>
            <person name="Osoegawa K."/>
            <person name="de Jong P.J."/>
            <person name="Hrdy I."/>
            <person name="Horvathova L."/>
            <person name="Zubacova Z."/>
            <person name="Dolezal P."/>
            <person name="Malik S.B."/>
            <person name="Logsdon J.M. Jr."/>
            <person name="Henze K."/>
            <person name="Gupta A."/>
            <person name="Wang C.C."/>
            <person name="Dunne R.L."/>
            <person name="Upcroft J.A."/>
            <person name="Upcroft P."/>
            <person name="White O."/>
            <person name="Salzberg S.L."/>
            <person name="Tang P."/>
            <person name="Chiu C.-H."/>
            <person name="Lee Y.-S."/>
            <person name="Embley T.M."/>
            <person name="Coombs G.H."/>
            <person name="Mottram J.C."/>
            <person name="Tachezy J."/>
            <person name="Fraser-Liggett C.M."/>
            <person name="Johnson P.J."/>
        </authorList>
    </citation>
    <scope>NUCLEOTIDE SEQUENCE [LARGE SCALE GENOMIC DNA]</scope>
    <source>
        <strain evidence="2">G3</strain>
    </source>
</reference>
<proteinExistence type="predicted"/>
<dbReference type="KEGG" id="tva:5468791"/>
<dbReference type="AlphaFoldDB" id="A2D8I1"/>
<dbReference type="EMBL" id="DS113179">
    <property type="protein sequence ID" value="EAY23230.1"/>
    <property type="molecule type" value="Genomic_DNA"/>
</dbReference>
<organism evidence="2 3">
    <name type="scientific">Trichomonas vaginalis (strain ATCC PRA-98 / G3)</name>
    <dbReference type="NCBI Taxonomy" id="412133"/>
    <lineage>
        <taxon>Eukaryota</taxon>
        <taxon>Metamonada</taxon>
        <taxon>Parabasalia</taxon>
        <taxon>Trichomonadida</taxon>
        <taxon>Trichomonadidae</taxon>
        <taxon>Trichomonas</taxon>
    </lineage>
</organism>
<keyword evidence="1" id="KW-0812">Transmembrane</keyword>
<reference evidence="2" key="1">
    <citation type="submission" date="2006-10" db="EMBL/GenBank/DDBJ databases">
        <authorList>
            <person name="Amadeo P."/>
            <person name="Zhao Q."/>
            <person name="Wortman J."/>
            <person name="Fraser-Liggett C."/>
            <person name="Carlton J."/>
        </authorList>
    </citation>
    <scope>NUCLEOTIDE SEQUENCE</scope>
    <source>
        <strain evidence="2">G3</strain>
    </source>
</reference>